<comment type="caution">
    <text evidence="6">The sequence shown here is derived from an EMBL/GenBank/DDBJ whole genome shotgun (WGS) entry which is preliminary data.</text>
</comment>
<dbReference type="Pfam" id="PF03323">
    <property type="entry name" value="GerA"/>
    <property type="match status" value="1"/>
</dbReference>
<feature type="transmembrane region" description="Helical" evidence="5">
    <location>
        <begin position="356"/>
        <end position="377"/>
    </location>
</feature>
<dbReference type="Proteomes" id="UP001281447">
    <property type="component" value="Unassembled WGS sequence"/>
</dbReference>
<feature type="transmembrane region" description="Helical" evidence="5">
    <location>
        <begin position="408"/>
        <end position="437"/>
    </location>
</feature>
<evidence type="ECO:0000313" key="7">
    <source>
        <dbReference type="Proteomes" id="UP001281447"/>
    </source>
</evidence>
<keyword evidence="5" id="KW-1133">Transmembrane helix</keyword>
<comment type="similarity">
    <text evidence="2 4">Belongs to the GerABKA family.</text>
</comment>
<evidence type="ECO:0000256" key="4">
    <source>
        <dbReference type="PIRNR" id="PIRNR005690"/>
    </source>
</evidence>
<evidence type="ECO:0000256" key="2">
    <source>
        <dbReference type="ARBA" id="ARBA00005278"/>
    </source>
</evidence>
<reference evidence="6 7" key="1">
    <citation type="submission" date="2023-10" db="EMBL/GenBank/DDBJ databases">
        <title>Virgibacillus halophilus 5B73C genome.</title>
        <authorList>
            <person name="Miliotis G."/>
            <person name="Sengupta P."/>
            <person name="Hameed A."/>
            <person name="Chuvochina M."/>
            <person name="Mcdonagh F."/>
            <person name="Simpson A.C."/>
            <person name="Singh N.K."/>
            <person name="Rekha P.D."/>
            <person name="Raman K."/>
            <person name="Hugenholtz P."/>
            <person name="Venkateswaran K."/>
        </authorList>
    </citation>
    <scope>NUCLEOTIDE SEQUENCE [LARGE SCALE GENOMIC DNA]</scope>
    <source>
        <strain evidence="6 7">5B73C</strain>
    </source>
</reference>
<evidence type="ECO:0000256" key="1">
    <source>
        <dbReference type="ARBA" id="ARBA00004141"/>
    </source>
</evidence>
<feature type="transmembrane region" description="Helical" evidence="5">
    <location>
        <begin position="288"/>
        <end position="307"/>
    </location>
</feature>
<keyword evidence="5" id="KW-0812">Transmembrane</keyword>
<dbReference type="PANTHER" id="PTHR22550:SF9">
    <property type="entry name" value="STAGE V SPORULATION PROTEIN AF"/>
    <property type="match status" value="1"/>
</dbReference>
<protein>
    <submittedName>
        <fullName evidence="6">Spore germination protein</fullName>
    </submittedName>
</protein>
<dbReference type="PANTHER" id="PTHR22550">
    <property type="entry name" value="SPORE GERMINATION PROTEIN"/>
    <property type="match status" value="1"/>
</dbReference>
<dbReference type="InterPro" id="IPR050768">
    <property type="entry name" value="UPF0353/GerABKA_families"/>
</dbReference>
<evidence type="ECO:0000313" key="6">
    <source>
        <dbReference type="EMBL" id="MDY0396522.1"/>
    </source>
</evidence>
<dbReference type="EMBL" id="JAWDIP010000004">
    <property type="protein sequence ID" value="MDY0396522.1"/>
    <property type="molecule type" value="Genomic_DNA"/>
</dbReference>
<keyword evidence="7" id="KW-1185">Reference proteome</keyword>
<organism evidence="6 7">
    <name type="scientific">Tigheibacillus halophilus</name>
    <dbReference type="NCBI Taxonomy" id="361280"/>
    <lineage>
        <taxon>Bacteria</taxon>
        <taxon>Bacillati</taxon>
        <taxon>Bacillota</taxon>
        <taxon>Bacilli</taxon>
        <taxon>Bacillales</taxon>
        <taxon>Bacillaceae</taxon>
        <taxon>Tigheibacillus</taxon>
    </lineage>
</organism>
<accession>A0ABU5CB35</accession>
<comment type="subcellular location">
    <subcellularLocation>
        <location evidence="4">Cell membrane</location>
    </subcellularLocation>
    <subcellularLocation>
        <location evidence="1">Membrane</location>
        <topology evidence="1">Multi-pass membrane protein</topology>
    </subcellularLocation>
</comment>
<feature type="transmembrane region" description="Helical" evidence="5">
    <location>
        <begin position="383"/>
        <end position="401"/>
    </location>
</feature>
<evidence type="ECO:0000256" key="5">
    <source>
        <dbReference type="SAM" id="Phobius"/>
    </source>
</evidence>
<gene>
    <name evidence="6" type="ORF">RWE15_22155</name>
</gene>
<keyword evidence="3 4" id="KW-0472">Membrane</keyword>
<dbReference type="InterPro" id="IPR004995">
    <property type="entry name" value="Spore_Ger"/>
</dbReference>
<proteinExistence type="inferred from homology"/>
<name>A0ABU5CB35_9BACI</name>
<dbReference type="PIRSF" id="PIRSF005690">
    <property type="entry name" value="GerBA"/>
    <property type="match status" value="1"/>
</dbReference>
<evidence type="ECO:0000256" key="3">
    <source>
        <dbReference type="ARBA" id="ARBA00023136"/>
    </source>
</evidence>
<sequence length="501" mass="57150">MQSKKIPSKIEDISKYMKDHVGVGKSYDFGFREIVVLKRKIQIYYVNGLVDSSIIVKLMEELLYLNDHEIQYKKAPEIIENRLIHEQVEKVKTLDEAVDQVLSGLIAIFVDGFDQSFIVDVRHYPGRSPEEPDTERVIRGSRDGFTENIVENTGLTRRRIRDERLRHEMMKVGERSKTDVCVGYIEDVADNDFVKYAKERLEAMEVDGIPMADKTVEEFILGHKWTPFPMVRYTERPDVAASHLMDGHVILYIDTSPTVIILPTTYINCLEHAEEYRQAPSIGTYIRWTRLLAVFLSVFLLPLWLLFTLEPSLLPHSLQFIGPGKEGHIPIVLQIIMAEVGVEFMRMAAVHTPTPLATAMGLIAAVLIGDIAIQVGFFSPEVILYVAIATIGSYVTPSYELSVANKILMFFLVIVTAIFRTNGFILGTLIIFLYLISLKAFRTPYLSPFIPFDPGAMLRFLLRIPMPYANTRPNYVHPKKLLLSAIEKFRKEISDESNFKL</sequence>